<gene>
    <name evidence="3" type="ORF">D3S21_19915</name>
</gene>
<protein>
    <submittedName>
        <fullName evidence="3">IS110 family transposase</fullName>
    </submittedName>
</protein>
<dbReference type="GO" id="GO:0006313">
    <property type="term" value="P:DNA transposition"/>
    <property type="evidence" value="ECO:0007669"/>
    <property type="project" value="InterPro"/>
</dbReference>
<dbReference type="PANTHER" id="PTHR33055:SF3">
    <property type="entry name" value="PUTATIVE TRANSPOSASE FOR IS117-RELATED"/>
    <property type="match status" value="1"/>
</dbReference>
<dbReference type="NCBIfam" id="NF033542">
    <property type="entry name" value="transpos_IS110"/>
    <property type="match status" value="1"/>
</dbReference>
<dbReference type="AlphaFoldDB" id="A0A5U1RAW4"/>
<sequence length="343" mass="39190">MPEQKITGIDLAKTNFYLFSINAHGKPAGKTKLSRNQLLNWLVQQPKMTVAMEACGASHYWAREIRKLNHDVMLLPAQHVKAYQRRQKNDYNDAQAIAEACQHGTIRPVPIKTLEQQDVQTFLKMRRLVSMERTQLINHVRGLLAEYGIVFSKGATELRQKLPALLEDAENELTDTMRTLLHRQYIRLITLDNELEWYDSEQKKYVRQDPVCKRLLAIPGFGPLVSQAIKSWMGDGKQFRRGRDASAALGLVPRQFSTGGKQVLLGITKCGDQYVRSMLIHGARAVLFRASEKTDSLSVWVNRIREKRGFNRAVVALANKLLRIAWVIIARDEMFLPATKQNQ</sequence>
<feature type="domain" description="Transposase IS116/IS110/IS902 C-terminal" evidence="2">
    <location>
        <begin position="212"/>
        <end position="293"/>
    </location>
</feature>
<dbReference type="InterPro" id="IPR002525">
    <property type="entry name" value="Transp_IS110-like_N"/>
</dbReference>
<evidence type="ECO:0000259" key="2">
    <source>
        <dbReference type="Pfam" id="PF02371"/>
    </source>
</evidence>
<feature type="domain" description="Transposase IS110-like N-terminal" evidence="1">
    <location>
        <begin position="8"/>
        <end position="147"/>
    </location>
</feature>
<name>A0A5U1RAW4_SALER</name>
<dbReference type="PANTHER" id="PTHR33055">
    <property type="entry name" value="TRANSPOSASE FOR INSERTION SEQUENCE ELEMENT IS1111A"/>
    <property type="match status" value="1"/>
</dbReference>
<dbReference type="InterPro" id="IPR047650">
    <property type="entry name" value="Transpos_IS110"/>
</dbReference>
<dbReference type="Pfam" id="PF02371">
    <property type="entry name" value="Transposase_20"/>
    <property type="match status" value="1"/>
</dbReference>
<dbReference type="EMBL" id="AAGJRW010000019">
    <property type="protein sequence ID" value="EBO8105092.1"/>
    <property type="molecule type" value="Genomic_DNA"/>
</dbReference>
<evidence type="ECO:0000259" key="1">
    <source>
        <dbReference type="Pfam" id="PF01548"/>
    </source>
</evidence>
<proteinExistence type="predicted"/>
<dbReference type="GO" id="GO:0003677">
    <property type="term" value="F:DNA binding"/>
    <property type="evidence" value="ECO:0007669"/>
    <property type="project" value="InterPro"/>
</dbReference>
<organism evidence="3">
    <name type="scientific">Salmonella enterica</name>
    <name type="common">Salmonella choleraesuis</name>
    <dbReference type="NCBI Taxonomy" id="28901"/>
    <lineage>
        <taxon>Bacteria</taxon>
        <taxon>Pseudomonadati</taxon>
        <taxon>Pseudomonadota</taxon>
        <taxon>Gammaproteobacteria</taxon>
        <taxon>Enterobacterales</taxon>
        <taxon>Enterobacteriaceae</taxon>
        <taxon>Salmonella</taxon>
    </lineage>
</organism>
<reference evidence="3" key="1">
    <citation type="submission" date="2018-09" db="EMBL/GenBank/DDBJ databases">
        <authorList>
            <consortium name="PulseNet: The National Subtyping Network for Foodborne Disease Surveillance"/>
            <person name="Tarr C.L."/>
            <person name="Trees E."/>
            <person name="Katz L.S."/>
            <person name="Carleton-Romer H.A."/>
            <person name="Stroika S."/>
            <person name="Kucerova Z."/>
            <person name="Roache K.F."/>
            <person name="Sabol A.L."/>
            <person name="Besser J."/>
            <person name="Gerner-Smidt P."/>
        </authorList>
    </citation>
    <scope>NUCLEOTIDE SEQUENCE</scope>
    <source>
        <strain evidence="3">PNUSAS051318</strain>
    </source>
</reference>
<dbReference type="InterPro" id="IPR003346">
    <property type="entry name" value="Transposase_20"/>
</dbReference>
<evidence type="ECO:0000313" key="3">
    <source>
        <dbReference type="EMBL" id="EBO8105092.1"/>
    </source>
</evidence>
<dbReference type="GO" id="GO:0004803">
    <property type="term" value="F:transposase activity"/>
    <property type="evidence" value="ECO:0007669"/>
    <property type="project" value="InterPro"/>
</dbReference>
<comment type="caution">
    <text evidence="3">The sequence shown here is derived from an EMBL/GenBank/DDBJ whole genome shotgun (WGS) entry which is preliminary data.</text>
</comment>
<accession>A0A5U1RAW4</accession>
<dbReference type="Pfam" id="PF01548">
    <property type="entry name" value="DEDD_Tnp_IS110"/>
    <property type="match status" value="1"/>
</dbReference>